<feature type="domain" description="Carrier" evidence="1">
    <location>
        <begin position="8"/>
        <end position="69"/>
    </location>
</feature>
<evidence type="ECO:0000259" key="1">
    <source>
        <dbReference type="Pfam" id="PF00550"/>
    </source>
</evidence>
<protein>
    <recommendedName>
        <fullName evidence="1">Carrier domain-containing protein</fullName>
    </recommendedName>
</protein>
<proteinExistence type="predicted"/>
<name>A0A223N215_9VIBR</name>
<dbReference type="SUPFAM" id="SSF47336">
    <property type="entry name" value="ACP-like"/>
    <property type="match status" value="1"/>
</dbReference>
<dbReference type="KEGG" id="vqi:CCZ37_15375"/>
<dbReference type="Gene3D" id="1.10.1200.10">
    <property type="entry name" value="ACP-like"/>
    <property type="match status" value="1"/>
</dbReference>
<evidence type="ECO:0000313" key="2">
    <source>
        <dbReference type="EMBL" id="ASU23952.1"/>
    </source>
</evidence>
<dbReference type="InterPro" id="IPR036736">
    <property type="entry name" value="ACP-like_sf"/>
</dbReference>
<keyword evidence="3" id="KW-1185">Reference proteome</keyword>
<dbReference type="InterPro" id="IPR009081">
    <property type="entry name" value="PP-bd_ACP"/>
</dbReference>
<dbReference type="EMBL" id="CP022742">
    <property type="protein sequence ID" value="ASU23952.1"/>
    <property type="molecule type" value="Genomic_DNA"/>
</dbReference>
<evidence type="ECO:0000313" key="3">
    <source>
        <dbReference type="Proteomes" id="UP000215148"/>
    </source>
</evidence>
<organism evidence="2 3">
    <name type="scientific">Vibrio qinghaiensis</name>
    <dbReference type="NCBI Taxonomy" id="2025808"/>
    <lineage>
        <taxon>Bacteria</taxon>
        <taxon>Pseudomonadati</taxon>
        <taxon>Pseudomonadota</taxon>
        <taxon>Gammaproteobacteria</taxon>
        <taxon>Vibrionales</taxon>
        <taxon>Vibrionaceae</taxon>
        <taxon>Vibrio</taxon>
    </lineage>
</organism>
<sequence>MNIEQFIIDKLCIDKSEINERKLTRFFDEIDSFAFIDLIAQVENQFNIFVDLMDITFDQKASVNEVIEWFTQYAEN</sequence>
<dbReference type="Proteomes" id="UP000215148">
    <property type="component" value="Chromosome 2"/>
</dbReference>
<accession>A0A223N215</accession>
<dbReference type="Pfam" id="PF00550">
    <property type="entry name" value="PP-binding"/>
    <property type="match status" value="1"/>
</dbReference>
<reference evidence="2 3" key="1">
    <citation type="submission" date="2017-08" db="EMBL/GenBank/DDBJ databases">
        <title>The Vibrio qinghaiensis sp.-Q67 is a luminous bacteria isolated firstly from Qinghai lake, Qinghai province, China, which has been proved to be very sensitive to detect environmental and food pollutants. Therefore, complete genome analysis of V. qinghaiensis sp.-Q67 highlights the potential application of this strain on detection of hazards in the contaminated environments.</title>
        <authorList>
            <person name="Gong L."/>
        </authorList>
    </citation>
    <scope>NUCLEOTIDE SEQUENCE [LARGE SCALE GENOMIC DNA]</scope>
    <source>
        <strain evidence="2 3">Q67</strain>
    </source>
</reference>
<dbReference type="RefSeq" id="WP_094501374.1">
    <property type="nucleotide sequence ID" value="NZ_CAWNHI010000002.1"/>
</dbReference>
<gene>
    <name evidence="2" type="ORF">CCZ37_15375</name>
</gene>
<dbReference type="AlphaFoldDB" id="A0A223N215"/>